<evidence type="ECO:0000256" key="2">
    <source>
        <dbReference type="ARBA" id="ARBA00022737"/>
    </source>
</evidence>
<dbReference type="Pfam" id="PF00028">
    <property type="entry name" value="Cadherin"/>
    <property type="match status" value="1"/>
</dbReference>
<evidence type="ECO:0000313" key="8">
    <source>
        <dbReference type="Proteomes" id="UP000199053"/>
    </source>
</evidence>
<dbReference type="InterPro" id="IPR010221">
    <property type="entry name" value="VCBS_dom"/>
</dbReference>
<dbReference type="GO" id="GO:0005509">
    <property type="term" value="F:calcium ion binding"/>
    <property type="evidence" value="ECO:0007669"/>
    <property type="project" value="InterPro"/>
</dbReference>
<dbReference type="RefSeq" id="WP_170830385.1">
    <property type="nucleotide sequence ID" value="NZ_FNGA01000005.1"/>
</dbReference>
<dbReference type="CDD" id="cd11304">
    <property type="entry name" value="Cadherin_repeat"/>
    <property type="match status" value="2"/>
</dbReference>
<dbReference type="PRINTS" id="PR00313">
    <property type="entry name" value="CABNDNGRPT"/>
</dbReference>
<feature type="domain" description="Cadherin" evidence="6">
    <location>
        <begin position="675"/>
        <end position="775"/>
    </location>
</feature>
<evidence type="ECO:0000259" key="6">
    <source>
        <dbReference type="PROSITE" id="PS50268"/>
    </source>
</evidence>
<dbReference type="GO" id="GO:0045296">
    <property type="term" value="F:cadherin binding"/>
    <property type="evidence" value="ECO:0007669"/>
    <property type="project" value="TreeGrafter"/>
</dbReference>
<evidence type="ECO:0000256" key="3">
    <source>
        <dbReference type="ARBA" id="ARBA00022837"/>
    </source>
</evidence>
<dbReference type="Pfam" id="PF17892">
    <property type="entry name" value="Cadherin_5"/>
    <property type="match status" value="1"/>
</dbReference>
<dbReference type="InterPro" id="IPR018511">
    <property type="entry name" value="Hemolysin-typ_Ca-bd_CS"/>
</dbReference>
<comment type="subcellular location">
    <subcellularLocation>
        <location evidence="1">Membrane</location>
    </subcellularLocation>
</comment>
<feature type="non-terminal residue" evidence="7">
    <location>
        <position position="1"/>
    </location>
</feature>
<evidence type="ECO:0000256" key="4">
    <source>
        <dbReference type="ARBA" id="ARBA00023136"/>
    </source>
</evidence>
<dbReference type="Gene3D" id="2.60.40.60">
    <property type="entry name" value="Cadherins"/>
    <property type="match status" value="2"/>
</dbReference>
<evidence type="ECO:0000256" key="1">
    <source>
        <dbReference type="ARBA" id="ARBA00004370"/>
    </source>
</evidence>
<dbReference type="NCBIfam" id="NF012211">
    <property type="entry name" value="tand_rpt_95"/>
    <property type="match status" value="1"/>
</dbReference>
<dbReference type="Pfam" id="PF00353">
    <property type="entry name" value="HemolysinCabind"/>
    <property type="match status" value="2"/>
</dbReference>
<dbReference type="EMBL" id="FNGA01000005">
    <property type="protein sequence ID" value="SDL45612.1"/>
    <property type="molecule type" value="Genomic_DNA"/>
</dbReference>
<dbReference type="InterPro" id="IPR025193">
    <property type="entry name" value="DUF4114"/>
</dbReference>
<dbReference type="STRING" id="246191.SAMN05660337_2968"/>
<dbReference type="InterPro" id="IPR041690">
    <property type="entry name" value="Cadherin_5"/>
</dbReference>
<dbReference type="InterPro" id="IPR039808">
    <property type="entry name" value="Cadherin"/>
</dbReference>
<dbReference type="InterPro" id="IPR001343">
    <property type="entry name" value="Hemolysn_Ca-bd"/>
</dbReference>
<dbReference type="Pfam" id="PF13448">
    <property type="entry name" value="DUF4114"/>
    <property type="match status" value="1"/>
</dbReference>
<keyword evidence="8" id="KW-1185">Reference proteome</keyword>
<accession>A0A1G9K7L3</accession>
<name>A0A1G9K7L3_9BACT</name>
<dbReference type="PROSITE" id="PS00330">
    <property type="entry name" value="HEMOLYSIN_CALCIUM"/>
    <property type="match status" value="3"/>
</dbReference>
<evidence type="ECO:0000313" key="7">
    <source>
        <dbReference type="EMBL" id="SDL45612.1"/>
    </source>
</evidence>
<evidence type="ECO:0000256" key="5">
    <source>
        <dbReference type="SAM" id="MobiDB-lite"/>
    </source>
</evidence>
<dbReference type="PANTHER" id="PTHR24027">
    <property type="entry name" value="CADHERIN-23"/>
    <property type="match status" value="1"/>
</dbReference>
<dbReference type="NCBIfam" id="TIGR01965">
    <property type="entry name" value="VCBS_repeat"/>
    <property type="match status" value="1"/>
</dbReference>
<gene>
    <name evidence="7" type="ORF">SAMN05660337_2968</name>
</gene>
<dbReference type="Proteomes" id="UP000199053">
    <property type="component" value="Unassembled WGS sequence"/>
</dbReference>
<dbReference type="PANTHER" id="PTHR24027:SF438">
    <property type="entry name" value="CADHERIN 23"/>
    <property type="match status" value="1"/>
</dbReference>
<protein>
    <submittedName>
        <fullName evidence="7">VCBS repeat-containing protein</fullName>
    </submittedName>
</protein>
<proteinExistence type="predicted"/>
<dbReference type="PROSITE" id="PS50268">
    <property type="entry name" value="CADHERIN_2"/>
    <property type="match status" value="2"/>
</dbReference>
<dbReference type="SUPFAM" id="SSF49313">
    <property type="entry name" value="Cadherin-like"/>
    <property type="match status" value="2"/>
</dbReference>
<keyword evidence="4" id="KW-0472">Membrane</keyword>
<keyword evidence="3" id="KW-0106">Calcium</keyword>
<dbReference type="GO" id="GO:0007156">
    <property type="term" value="P:homophilic cell adhesion via plasma membrane adhesion molecules"/>
    <property type="evidence" value="ECO:0007669"/>
    <property type="project" value="InterPro"/>
</dbReference>
<sequence length="1864" mass="198470">NDGNNGYTRENFIYTVTDPDGAESSAYLSMDIRGENDKPTIDLDGDAHLEMTFVKESASFINIFGVYQVDADGNNPSDPQVFINDQNALTTGSDHVLGTLPEGHSYQYFLISDGGRNYPDLADNELSFTFGDDGKMLLNVNGVPSTKSVYFSQTENNPDTLDGRTETSGNVAKDGTPAPGHFIIENDGDTTIIRMEDVRNGGDKDYLDVVVRLSPAEASDGTGYQATFIEDAGQVYVASAGLTIADVDSTTMTTAEIVLTNAMDGDLLRVGNLPENITSSTTEVDGKIIVTLSAAEGYTASPADFENAIRSVSFYNNSETPDTADRIITVTVNDDHNDISNTATSTISVIARNDAPALLNIHDDTASEAYNDDTVAPSTGNLLEHATDAEDTDYSDEGSSTTQLNIVNISFTDDEDHSHNQQVANDGSDSTIEGKYGTLTVSADGSYSYTADKQATDALSDDSGATETFKYTVTDSDGARTTAKLTFDIEGINDAPEIKFSALDDSADLITNGSFETLNNGNSIPDEDWGRGTGPVGWEMDEGNHWEVMSGNRHGIIGATDGDNVLDMAVGKGEAMVISQNIEGLSTGQYILELDMFDRGQNLKQPDSGNIDVLWNNEVIATFNPGSTEFETGRVLINIPEDTTSGKLTLASHNADDYGNVIDNIRMHAVSELPSSDDPAVNIAENSKAGSFVASVAGIDPEGDALTYSISGDDASNFDIDPNTGEISLSDTAEINYEDADHNKFEITVTVDDGKTTSSDDLTINVTNVNEAPTARHIDLGSINEDAQNDDGSASSIHITQETLLAGSIDPEGDTLSIENLSLAKGEGNLVANDDGTWTFTPAENWNGDVEFSYDVKDADFTATQTAGLTVAAVNDGPELSFTSSTYAEIDASHNFILNGSFETLNNGNSIPNEDWGRGTGPSEWVMDEGNHWEVMSGNRHGIIGATDGDNVLDMSVGAGEAMVISQNIEGLSEGQYILELDMFDRGQNLKQPDSGNIDVLWNNVVIATFNPDNIDFETASVILDIPAGTTEGTLQLVSHNADDYGNVIDNIRMHAITEIETVNSSDDTAITIAETAGTADHASIVATAIGSDIDSTDLTFSMKDSSSKLSINENTGEIYINDGETLEKGSDYTLDITVTDGDGGSTTKTLSIHVNDAPTIDLSQAYDIDAIDTSDSWGYNALGTYYLNEAGEPVATNVLYGYADEHGSDSEHALNVHKTGDLLEHVESGQTPHFFVLNSVGTDGDRTGPGFNENSEITFTKDDTGQWWGTGVNDNGDAMSFKAYFDDVSLNNDGQERFKVDSTDDGETRVYDFEEYNGHANDGDDVSFSVHNTVDNDDGYTTTFSVDGDSVSVAGNIAIGDSDSSQMSGAVVTLQDAQSGDELSVDTLPDGITYSINTVDGNIVVTLTGNGSTADYESAIKAISFDNDSSDMNTAPRTVTVQITDAEGSISEGSNVATSTINVEAATDAPIINYDVTGQEVIFNSDQASYRNMLGVYTLDENGNPSNPRIIMDNSRTEIHGSTLETFAADENIRFFFIPNIANKANLITNAAALSFKYNHKDIPELCVTDDKGHDKIVDVKFAHEGFNPANEESGYLFGNDQDDSQYNHGTNIEHMESVHVDNGESLNIRMDDQFNNHHQHRPVGGDDDDFTDIVVTVNGTDNGVFNGGSGDDIAYGGKGDDHLSGHAGNDQLVGGIGNDVLDGGAGADKLFGGDGNDHLSGGSGNDIFIAGTGDNYIVTGEGADKILIDKSFIGDDSANPTTITISDFSVDDLGTGMDKISLGDGLHAESAKYVGPSGSDAGHTEIIFSDGIDSNGTEDIVVKLMGIELTDIGYTSNDHIQSGNDAIDHLIQNIIDHPETNS</sequence>
<reference evidence="8" key="1">
    <citation type="submission" date="2016-10" db="EMBL/GenBank/DDBJ databases">
        <authorList>
            <person name="Varghese N."/>
            <person name="Submissions S."/>
        </authorList>
    </citation>
    <scope>NUCLEOTIDE SEQUENCE [LARGE SCALE GENOMIC DNA]</scope>
    <source>
        <strain evidence="8">DSM 16995</strain>
    </source>
</reference>
<dbReference type="InterPro" id="IPR011049">
    <property type="entry name" value="Serralysin-like_metalloprot_C"/>
</dbReference>
<dbReference type="GO" id="GO:0016342">
    <property type="term" value="C:catenin complex"/>
    <property type="evidence" value="ECO:0007669"/>
    <property type="project" value="TreeGrafter"/>
</dbReference>
<feature type="domain" description="Cadherin" evidence="6">
    <location>
        <begin position="1065"/>
        <end position="1167"/>
    </location>
</feature>
<dbReference type="InterPro" id="IPR015919">
    <property type="entry name" value="Cadherin-like_sf"/>
</dbReference>
<feature type="region of interest" description="Disordered" evidence="5">
    <location>
        <begin position="154"/>
        <end position="177"/>
    </location>
</feature>
<organism evidence="7 8">
    <name type="scientific">Maridesulfovibrio ferrireducens</name>
    <dbReference type="NCBI Taxonomy" id="246191"/>
    <lineage>
        <taxon>Bacteria</taxon>
        <taxon>Pseudomonadati</taxon>
        <taxon>Thermodesulfobacteriota</taxon>
        <taxon>Desulfovibrionia</taxon>
        <taxon>Desulfovibrionales</taxon>
        <taxon>Desulfovibrionaceae</taxon>
        <taxon>Maridesulfovibrio</taxon>
    </lineage>
</organism>
<dbReference type="SUPFAM" id="SSF51120">
    <property type="entry name" value="beta-Roll"/>
    <property type="match status" value="1"/>
</dbReference>
<dbReference type="InterPro" id="IPR002126">
    <property type="entry name" value="Cadherin-like_dom"/>
</dbReference>
<keyword evidence="2" id="KW-0677">Repeat</keyword>
<dbReference type="GO" id="GO:0016477">
    <property type="term" value="P:cell migration"/>
    <property type="evidence" value="ECO:0007669"/>
    <property type="project" value="TreeGrafter"/>
</dbReference>
<dbReference type="Gene3D" id="2.150.10.10">
    <property type="entry name" value="Serralysin-like metalloprotease, C-terminal"/>
    <property type="match status" value="2"/>
</dbReference>
<dbReference type="SMART" id="SM00112">
    <property type="entry name" value="CA"/>
    <property type="match status" value="2"/>
</dbReference>
<dbReference type="GO" id="GO:0008013">
    <property type="term" value="F:beta-catenin binding"/>
    <property type="evidence" value="ECO:0007669"/>
    <property type="project" value="TreeGrafter"/>
</dbReference>